<reference evidence="1 2" key="1">
    <citation type="journal article" date="2016" name="Nat. Commun.">
        <title>Thousands of microbial genomes shed light on interconnected biogeochemical processes in an aquifer system.</title>
        <authorList>
            <person name="Anantharaman K."/>
            <person name="Brown C.T."/>
            <person name="Hug L.A."/>
            <person name="Sharon I."/>
            <person name="Castelle C.J."/>
            <person name="Probst A.J."/>
            <person name="Thomas B.C."/>
            <person name="Singh A."/>
            <person name="Wilkins M.J."/>
            <person name="Karaoz U."/>
            <person name="Brodie E.L."/>
            <person name="Williams K.H."/>
            <person name="Hubbard S.S."/>
            <person name="Banfield J.F."/>
        </authorList>
    </citation>
    <scope>NUCLEOTIDE SEQUENCE [LARGE SCALE GENOMIC DNA]</scope>
</reference>
<dbReference type="AlphaFoldDB" id="A0A1F6D1C9"/>
<evidence type="ECO:0000313" key="1">
    <source>
        <dbReference type="EMBL" id="OGG55243.1"/>
    </source>
</evidence>
<evidence type="ECO:0000313" key="2">
    <source>
        <dbReference type="Proteomes" id="UP000177659"/>
    </source>
</evidence>
<comment type="caution">
    <text evidence="1">The sequence shown here is derived from an EMBL/GenBank/DDBJ whole genome shotgun (WGS) entry which is preliminary data.</text>
</comment>
<name>A0A1F6D1C9_9BACT</name>
<protein>
    <submittedName>
        <fullName evidence="1">Uncharacterized protein</fullName>
    </submittedName>
</protein>
<sequence>MKFFTFFINYKDSKENSSEFSRFFREASSREKKKVFLEVARKASADQQKIIESARPMQPAN</sequence>
<dbReference type="EMBL" id="MFLC01000008">
    <property type="protein sequence ID" value="OGG55243.1"/>
    <property type="molecule type" value="Genomic_DNA"/>
</dbReference>
<dbReference type="Proteomes" id="UP000177659">
    <property type="component" value="Unassembled WGS sequence"/>
</dbReference>
<proteinExistence type="predicted"/>
<gene>
    <name evidence="1" type="ORF">A3D62_01510</name>
</gene>
<organism evidence="1 2">
    <name type="scientific">Candidatus Kaiserbacteria bacterium RIFCSPHIGHO2_02_FULL_49_11</name>
    <dbReference type="NCBI Taxonomy" id="1798489"/>
    <lineage>
        <taxon>Bacteria</taxon>
        <taxon>Candidatus Kaiseribacteriota</taxon>
    </lineage>
</organism>
<accession>A0A1F6D1C9</accession>